<feature type="domain" description="DUF3071" evidence="2">
    <location>
        <begin position="1"/>
        <end position="165"/>
    </location>
</feature>
<feature type="compositionally biased region" description="Low complexity" evidence="1">
    <location>
        <begin position="323"/>
        <end position="342"/>
    </location>
</feature>
<feature type="compositionally biased region" description="Acidic residues" evidence="1">
    <location>
        <begin position="434"/>
        <end position="446"/>
    </location>
</feature>
<dbReference type="RefSeq" id="WP_252622962.1">
    <property type="nucleotide sequence ID" value="NZ_CP099490.1"/>
</dbReference>
<evidence type="ECO:0000256" key="1">
    <source>
        <dbReference type="SAM" id="MobiDB-lite"/>
    </source>
</evidence>
<proteinExistence type="predicted"/>
<keyword evidence="4" id="KW-1185">Reference proteome</keyword>
<accession>A0ABY4YM89</accession>
<organism evidence="3 4">
    <name type="scientific">Ornithinimicrobium cryptoxanthini</name>
    <dbReference type="NCBI Taxonomy" id="2934161"/>
    <lineage>
        <taxon>Bacteria</taxon>
        <taxon>Bacillati</taxon>
        <taxon>Actinomycetota</taxon>
        <taxon>Actinomycetes</taxon>
        <taxon>Micrococcales</taxon>
        <taxon>Ornithinimicrobiaceae</taxon>
        <taxon>Ornithinimicrobium</taxon>
    </lineage>
</organism>
<evidence type="ECO:0000313" key="3">
    <source>
        <dbReference type="EMBL" id="USQ77625.1"/>
    </source>
</evidence>
<dbReference type="Pfam" id="PF11268">
    <property type="entry name" value="DUF3071"/>
    <property type="match status" value="1"/>
</dbReference>
<feature type="compositionally biased region" description="Basic and acidic residues" evidence="1">
    <location>
        <begin position="420"/>
        <end position="433"/>
    </location>
</feature>
<evidence type="ECO:0000313" key="4">
    <source>
        <dbReference type="Proteomes" id="UP001056535"/>
    </source>
</evidence>
<sequence length="502" mass="53388">MQQLRFTAVHEDGQHLVLSSSDGTEMLLTVDERLRAALRPRPAAVDAPATDLRPRHVQAMIRAGLSPAEVAEITGWPAERVARFEGPILAEREHVAGMARAAHVRGRGPDGTIPTLESRVRERLTARGVDADNTGWDATRPEGGTWTVLVTFVAGQRQRAAAWQFDPADRTVEALDDEARWLSEDEQALPGSAAGKELFGGAGAAEEVDLMTTMRERSRSRGRRKKSPTASADPAELPSLADAPEQVLPLEELAYDPDSMGLPPAARGESPGRAGARAARRRAARKDSARQDSPRQGSAGAGPDQEPGDQERAGQGSVEEQDAASAGTAAAEQTDASDAATTYDIELDFDDDYEVDPSPQEATLADLFGHEVAYDRASTPSEDDSEDDSAEDSEDDSDEEPEDELDGPEDEPDDASADAEPLHDASADAKSDDGESADEESVDEESVNSGAAASAADPADTRATDDGPAVDQEATKAPRRKDGRPGVPSWDDIMFGAKDRGH</sequence>
<protein>
    <submittedName>
        <fullName evidence="3">Septation protein SepH</fullName>
    </submittedName>
</protein>
<feature type="compositionally biased region" description="Acidic residues" evidence="1">
    <location>
        <begin position="381"/>
        <end position="417"/>
    </location>
</feature>
<gene>
    <name evidence="3" type="primary">sepH</name>
    <name evidence="3" type="ORF">NF557_06895</name>
</gene>
<evidence type="ECO:0000259" key="2">
    <source>
        <dbReference type="Pfam" id="PF11268"/>
    </source>
</evidence>
<dbReference type="InterPro" id="IPR047682">
    <property type="entry name" value="SepH-like"/>
</dbReference>
<dbReference type="NCBIfam" id="NF040712">
    <property type="entry name" value="SepH"/>
    <property type="match status" value="1"/>
</dbReference>
<name>A0ABY4YM89_9MICO</name>
<feature type="compositionally biased region" description="Acidic residues" evidence="1">
    <location>
        <begin position="345"/>
        <end position="355"/>
    </location>
</feature>
<dbReference type="EMBL" id="CP099490">
    <property type="protein sequence ID" value="USQ77625.1"/>
    <property type="molecule type" value="Genomic_DNA"/>
</dbReference>
<dbReference type="InterPro" id="IPR021421">
    <property type="entry name" value="DUF3071"/>
</dbReference>
<dbReference type="Proteomes" id="UP001056535">
    <property type="component" value="Chromosome"/>
</dbReference>
<feature type="compositionally biased region" description="Low complexity" evidence="1">
    <location>
        <begin position="449"/>
        <end position="458"/>
    </location>
</feature>
<reference evidence="3" key="1">
    <citation type="submission" date="2022-06" db="EMBL/GenBank/DDBJ databases">
        <title>Ornithinimicrobium JY.X270.</title>
        <authorList>
            <person name="Huang Y."/>
        </authorList>
    </citation>
    <scope>NUCLEOTIDE SEQUENCE</scope>
    <source>
        <strain evidence="3">JY.X270</strain>
    </source>
</reference>
<feature type="region of interest" description="Disordered" evidence="1">
    <location>
        <begin position="188"/>
        <end position="502"/>
    </location>
</feature>
<feature type="compositionally biased region" description="Low complexity" evidence="1">
    <location>
        <begin position="263"/>
        <end position="277"/>
    </location>
</feature>